<dbReference type="Gene3D" id="1.25.40.10">
    <property type="entry name" value="Tetratricopeptide repeat domain"/>
    <property type="match status" value="1"/>
</dbReference>
<keyword evidence="2" id="KW-0812">Transmembrane</keyword>
<evidence type="ECO:0000256" key="1">
    <source>
        <dbReference type="SAM" id="MobiDB-lite"/>
    </source>
</evidence>
<evidence type="ECO:0000259" key="3">
    <source>
        <dbReference type="PROSITE" id="PS51782"/>
    </source>
</evidence>
<reference evidence="4 5" key="1">
    <citation type="submission" date="2020-02" db="EMBL/GenBank/DDBJ databases">
        <title>Acidophilic actinobacteria isolated from forest soil.</title>
        <authorList>
            <person name="Golinska P."/>
        </authorList>
    </citation>
    <scope>NUCLEOTIDE SEQUENCE [LARGE SCALE GENOMIC DNA]</scope>
    <source>
        <strain evidence="4 5">NL8</strain>
    </source>
</reference>
<feature type="region of interest" description="Disordered" evidence="1">
    <location>
        <begin position="315"/>
        <end position="334"/>
    </location>
</feature>
<dbReference type="InterPro" id="IPR005158">
    <property type="entry name" value="BTAD"/>
</dbReference>
<dbReference type="InterPro" id="IPR011990">
    <property type="entry name" value="TPR-like_helical_dom_sf"/>
</dbReference>
<dbReference type="EMBL" id="JAAFYZ010000028">
    <property type="protein sequence ID" value="MBS2547443.1"/>
    <property type="molecule type" value="Genomic_DNA"/>
</dbReference>
<evidence type="ECO:0000313" key="4">
    <source>
        <dbReference type="EMBL" id="MBS2547443.1"/>
    </source>
</evidence>
<dbReference type="InterPro" id="IPR018392">
    <property type="entry name" value="LysM"/>
</dbReference>
<dbReference type="InterPro" id="IPR036388">
    <property type="entry name" value="WH-like_DNA-bd_sf"/>
</dbReference>
<feature type="domain" description="LysM" evidence="3">
    <location>
        <begin position="158"/>
        <end position="214"/>
    </location>
</feature>
<dbReference type="Pfam" id="PF01476">
    <property type="entry name" value="LysM"/>
    <property type="match status" value="1"/>
</dbReference>
<accession>A0ABS5KN05</accession>
<dbReference type="Gene3D" id="3.10.350.10">
    <property type="entry name" value="LysM domain"/>
    <property type="match status" value="1"/>
</dbReference>
<dbReference type="Proteomes" id="UP000730482">
    <property type="component" value="Unassembled WGS sequence"/>
</dbReference>
<name>A0ABS5KN05_9ACTN</name>
<feature type="transmembrane region" description="Helical" evidence="2">
    <location>
        <begin position="64"/>
        <end position="88"/>
    </location>
</feature>
<dbReference type="Pfam" id="PF03704">
    <property type="entry name" value="BTAD"/>
    <property type="match status" value="1"/>
</dbReference>
<dbReference type="SMART" id="SM01043">
    <property type="entry name" value="BTAD"/>
    <property type="match status" value="1"/>
</dbReference>
<gene>
    <name evidence="4" type="ORF">KGQ19_11225</name>
</gene>
<dbReference type="PANTHER" id="PTHR35807">
    <property type="entry name" value="TRANSCRIPTIONAL REGULATOR REDD-RELATED"/>
    <property type="match status" value="1"/>
</dbReference>
<evidence type="ECO:0000256" key="2">
    <source>
        <dbReference type="SAM" id="Phobius"/>
    </source>
</evidence>
<dbReference type="SUPFAM" id="SSF48452">
    <property type="entry name" value="TPR-like"/>
    <property type="match status" value="1"/>
</dbReference>
<organism evidence="4 5">
    <name type="scientific">Catenulispora pinistramenti</name>
    <dbReference type="NCBI Taxonomy" id="2705254"/>
    <lineage>
        <taxon>Bacteria</taxon>
        <taxon>Bacillati</taxon>
        <taxon>Actinomycetota</taxon>
        <taxon>Actinomycetes</taxon>
        <taxon>Catenulisporales</taxon>
        <taxon>Catenulisporaceae</taxon>
        <taxon>Catenulispora</taxon>
    </lineage>
</organism>
<comment type="caution">
    <text evidence="4">The sequence shown here is derived from an EMBL/GenBank/DDBJ whole genome shotgun (WGS) entry which is preliminary data.</text>
</comment>
<keyword evidence="5" id="KW-1185">Reference proteome</keyword>
<feature type="transmembrane region" description="Helical" evidence="2">
    <location>
        <begin position="12"/>
        <end position="34"/>
    </location>
</feature>
<evidence type="ECO:0000313" key="5">
    <source>
        <dbReference type="Proteomes" id="UP000730482"/>
    </source>
</evidence>
<proteinExistence type="predicted"/>
<feature type="region of interest" description="Disordered" evidence="1">
    <location>
        <begin position="559"/>
        <end position="583"/>
    </location>
</feature>
<sequence length="844" mass="90403">MRALLRIARPTLLLVVLVGIVGGLPWGLSCFYWSPVPNHVPDYTDVTGWLDAAKLFPDQALIDVLVSAAWILWALFTLQIAVQLPGAVADTARCLRTGVVMPTMENANLAGRFLTSIALSIIAARGTFGVAVATTSTHGGTEVGGLSGGAVSVASENAIHVVVVGDRLWDIAARYLGDGERWREIFELNRHRIQDDGRVLTDPNLIQPGWRLVLPRGDSEVTPGHKTVPSQASAATRTVRAGSTSVVPNAAGERDSALSTPAFSGPHHRVDNSSAVRPVVRRPVAVDLPSGGYVSLTLAAGFTAALAAARIRSRVRPPRRDPDELVPPTPRLSDTETSLLQAAGVLGFHDEDPYIDSVPVSDVEPVPPVLAEMRAPEAVYLGVCDGRPILLETAAGNGLALAGGGAQDAARALLLSCLTAGGFLASSVAFPVVTTDADLRALLGDELAARRVEHLTVCADYAEAVKEANSTTADRCLLLATPSDEPTEAPTGRVVPIYLGNRQANSVANINAAFEITASGPAANALEGGTAYHLSLPEARDLFGHLPLAWSDPDATAESSVKPAVSAPPAPRTPMESASIPPQASHAKPAASEAIMINILGPVQILCGGRDATADVRVQLIALLTYLVLHRNGVSRAALAADLWPEDDPDKRRAHLTTALSHTRTALAGIYGDKLEFFPKDRSVGVAYLNPEYFDSDLWQFDELIKRRDGVDAATRIEELTAAVELYRGELGYAIERANKLTEPYEIWLRPFREQYWTRIIDTHQSLAELVRTSDPERALDVLDRAIRMEPWNQGLYESLISLHLDLGQRHAADRRFRDLVDLLAQLGTTPSAHLAAMMTNSVA</sequence>
<protein>
    <submittedName>
        <fullName evidence="4">LysM peptidoglycan-binding domain-containing protein</fullName>
    </submittedName>
</protein>
<dbReference type="PROSITE" id="PS51782">
    <property type="entry name" value="LYSM"/>
    <property type="match status" value="1"/>
</dbReference>
<keyword evidence="2" id="KW-1133">Transmembrane helix</keyword>
<dbReference type="CDD" id="cd00118">
    <property type="entry name" value="LysM"/>
    <property type="match status" value="1"/>
</dbReference>
<dbReference type="Gene3D" id="1.10.10.10">
    <property type="entry name" value="Winged helix-like DNA-binding domain superfamily/Winged helix DNA-binding domain"/>
    <property type="match status" value="1"/>
</dbReference>
<feature type="region of interest" description="Disordered" evidence="1">
    <location>
        <begin position="241"/>
        <end position="271"/>
    </location>
</feature>
<feature type="transmembrane region" description="Helical" evidence="2">
    <location>
        <begin position="109"/>
        <end position="128"/>
    </location>
</feature>
<dbReference type="PROSITE" id="PS51257">
    <property type="entry name" value="PROKAR_LIPOPROTEIN"/>
    <property type="match status" value="1"/>
</dbReference>
<dbReference type="RefSeq" id="WP_212009030.1">
    <property type="nucleotide sequence ID" value="NZ_JAAFYZ010000028.1"/>
</dbReference>
<dbReference type="InterPro" id="IPR051677">
    <property type="entry name" value="AfsR-DnrI-RedD_regulator"/>
</dbReference>
<dbReference type="InterPro" id="IPR036779">
    <property type="entry name" value="LysM_dom_sf"/>
</dbReference>
<keyword evidence="2" id="KW-0472">Membrane</keyword>